<dbReference type="InterPro" id="IPR011527">
    <property type="entry name" value="ABC1_TM_dom"/>
</dbReference>
<accession>C0D0U6</accession>
<gene>
    <name evidence="7" type="ORF">CLOSTASPAR_02883</name>
</gene>
<keyword evidence="2 5" id="KW-0812">Transmembrane</keyword>
<keyword evidence="4 5" id="KW-0472">Membrane</keyword>
<dbReference type="GO" id="GO:0005886">
    <property type="term" value="C:plasma membrane"/>
    <property type="evidence" value="ECO:0007669"/>
    <property type="project" value="UniProtKB-SubCell"/>
</dbReference>
<dbReference type="Pfam" id="PF00664">
    <property type="entry name" value="ABC_membrane"/>
    <property type="match status" value="1"/>
</dbReference>
<feature type="transmembrane region" description="Helical" evidence="5">
    <location>
        <begin position="30"/>
        <end position="52"/>
    </location>
</feature>
<dbReference type="Gene3D" id="1.20.1560.10">
    <property type="entry name" value="ABC transporter type 1, transmembrane domain"/>
    <property type="match status" value="1"/>
</dbReference>
<evidence type="ECO:0000313" key="8">
    <source>
        <dbReference type="Proteomes" id="UP000004756"/>
    </source>
</evidence>
<dbReference type="Proteomes" id="UP000004756">
    <property type="component" value="Unassembled WGS sequence"/>
</dbReference>
<dbReference type="GO" id="GO:0005524">
    <property type="term" value="F:ATP binding"/>
    <property type="evidence" value="ECO:0007669"/>
    <property type="project" value="InterPro"/>
</dbReference>
<dbReference type="InterPro" id="IPR036640">
    <property type="entry name" value="ABC1_TM_sf"/>
</dbReference>
<comment type="subcellular location">
    <subcellularLocation>
        <location evidence="1">Cell membrane</location>
        <topology evidence="1">Multi-pass membrane protein</topology>
    </subcellularLocation>
</comment>
<comment type="caution">
    <text evidence="7">The sequence shown here is derived from an EMBL/GenBank/DDBJ whole genome shotgun (WGS) entry which is preliminary data.</text>
</comment>
<feature type="non-terminal residue" evidence="7">
    <location>
        <position position="113"/>
    </location>
</feature>
<dbReference type="HOGENOM" id="CLU_2138643_0_0_9"/>
<feature type="transmembrane region" description="Helical" evidence="5">
    <location>
        <begin position="72"/>
        <end position="100"/>
    </location>
</feature>
<dbReference type="GO" id="GO:0140359">
    <property type="term" value="F:ABC-type transporter activity"/>
    <property type="evidence" value="ECO:0007669"/>
    <property type="project" value="InterPro"/>
</dbReference>
<name>C0D0U6_9FIRM</name>
<evidence type="ECO:0000256" key="1">
    <source>
        <dbReference type="ARBA" id="ARBA00004651"/>
    </source>
</evidence>
<feature type="domain" description="ABC transmembrane type-1" evidence="6">
    <location>
        <begin position="33"/>
        <end position="113"/>
    </location>
</feature>
<protein>
    <recommendedName>
        <fullName evidence="6">ABC transmembrane type-1 domain-containing protein</fullName>
    </recommendedName>
</protein>
<evidence type="ECO:0000256" key="4">
    <source>
        <dbReference type="ARBA" id="ARBA00023136"/>
    </source>
</evidence>
<dbReference type="SUPFAM" id="SSF90123">
    <property type="entry name" value="ABC transporter transmembrane region"/>
    <property type="match status" value="1"/>
</dbReference>
<sequence length="113" mass="12808">MTDMGERKKRERINWNTLKKLGHYLAAERWYLLAAVCLAVAGNLLALAGPMLSGYAVDAISPGPGRVDFNQVFYYAKWMIVCYGAAFVCSYSLAALMIHVSQRIVRRMRRDVF</sequence>
<proteinExistence type="predicted"/>
<evidence type="ECO:0000259" key="6">
    <source>
        <dbReference type="PROSITE" id="PS50929"/>
    </source>
</evidence>
<organism evidence="7 8">
    <name type="scientific">[Clostridium] asparagiforme DSM 15981</name>
    <dbReference type="NCBI Taxonomy" id="518636"/>
    <lineage>
        <taxon>Bacteria</taxon>
        <taxon>Bacillati</taxon>
        <taxon>Bacillota</taxon>
        <taxon>Clostridia</taxon>
        <taxon>Lachnospirales</taxon>
        <taxon>Lachnospiraceae</taxon>
        <taxon>Enterocloster</taxon>
    </lineage>
</organism>
<dbReference type="EMBL" id="ACCJ01000188">
    <property type="protein sequence ID" value="EEG55041.1"/>
    <property type="molecule type" value="Genomic_DNA"/>
</dbReference>
<evidence type="ECO:0000256" key="3">
    <source>
        <dbReference type="ARBA" id="ARBA00022989"/>
    </source>
</evidence>
<evidence type="ECO:0000256" key="5">
    <source>
        <dbReference type="SAM" id="Phobius"/>
    </source>
</evidence>
<dbReference type="AlphaFoldDB" id="C0D0U6"/>
<keyword evidence="8" id="KW-1185">Reference proteome</keyword>
<evidence type="ECO:0000256" key="2">
    <source>
        <dbReference type="ARBA" id="ARBA00022692"/>
    </source>
</evidence>
<reference evidence="7 8" key="1">
    <citation type="submission" date="2009-02" db="EMBL/GenBank/DDBJ databases">
        <title>Draft genome sequence of Clostridium asparagiforme (DSM 15981).</title>
        <authorList>
            <person name="Sudarsanam P."/>
            <person name="Ley R."/>
            <person name="Guruge J."/>
            <person name="Turnbaugh P.J."/>
            <person name="Mahowald M."/>
            <person name="Liep D."/>
            <person name="Gordon J."/>
        </authorList>
    </citation>
    <scope>NUCLEOTIDE SEQUENCE [LARGE SCALE GENOMIC DNA]</scope>
    <source>
        <strain evidence="7 8">DSM 15981</strain>
    </source>
</reference>
<keyword evidence="3 5" id="KW-1133">Transmembrane helix</keyword>
<evidence type="ECO:0000313" key="7">
    <source>
        <dbReference type="EMBL" id="EEG55041.1"/>
    </source>
</evidence>
<dbReference type="PROSITE" id="PS50929">
    <property type="entry name" value="ABC_TM1F"/>
    <property type="match status" value="1"/>
</dbReference>